<dbReference type="RefSeq" id="XP_005835625.1">
    <property type="nucleotide sequence ID" value="XM_005835568.1"/>
</dbReference>
<reference evidence="5" key="2">
    <citation type="submission" date="2012-11" db="EMBL/GenBank/DDBJ databases">
        <authorList>
            <person name="Kuo A."/>
            <person name="Curtis B.A."/>
            <person name="Tanifuji G."/>
            <person name="Burki F."/>
            <person name="Gruber A."/>
            <person name="Irimia M."/>
            <person name="Maruyama S."/>
            <person name="Arias M.C."/>
            <person name="Ball S.G."/>
            <person name="Gile G.H."/>
            <person name="Hirakawa Y."/>
            <person name="Hopkins J.F."/>
            <person name="Rensing S.A."/>
            <person name="Schmutz J."/>
            <person name="Symeonidi A."/>
            <person name="Elias M."/>
            <person name="Eveleigh R.J."/>
            <person name="Herman E.K."/>
            <person name="Klute M.J."/>
            <person name="Nakayama T."/>
            <person name="Obornik M."/>
            <person name="Reyes-Prieto A."/>
            <person name="Armbrust E.V."/>
            <person name="Aves S.J."/>
            <person name="Beiko R.G."/>
            <person name="Coutinho P."/>
            <person name="Dacks J.B."/>
            <person name="Durnford D.G."/>
            <person name="Fast N.M."/>
            <person name="Green B.R."/>
            <person name="Grisdale C."/>
            <person name="Hempe F."/>
            <person name="Henrissat B."/>
            <person name="Hoppner M.P."/>
            <person name="Ishida K.-I."/>
            <person name="Kim E."/>
            <person name="Koreny L."/>
            <person name="Kroth P.G."/>
            <person name="Liu Y."/>
            <person name="Malik S.-B."/>
            <person name="Maier U.G."/>
            <person name="McRose D."/>
            <person name="Mock T."/>
            <person name="Neilson J.A."/>
            <person name="Onodera N.T."/>
            <person name="Poole A.M."/>
            <person name="Pritham E.J."/>
            <person name="Richards T.A."/>
            <person name="Rocap G."/>
            <person name="Roy S.W."/>
            <person name="Sarai C."/>
            <person name="Schaack S."/>
            <person name="Shirato S."/>
            <person name="Slamovits C.H."/>
            <person name="Spencer D.F."/>
            <person name="Suzuki S."/>
            <person name="Worden A.Z."/>
            <person name="Zauner S."/>
            <person name="Barry K."/>
            <person name="Bell C."/>
            <person name="Bharti A.K."/>
            <person name="Crow J.A."/>
            <person name="Grimwood J."/>
            <person name="Kramer R."/>
            <person name="Lindquist E."/>
            <person name="Lucas S."/>
            <person name="Salamov A."/>
            <person name="McFadden G.I."/>
            <person name="Lane C.E."/>
            <person name="Keeling P.J."/>
            <person name="Gray M.W."/>
            <person name="Grigoriev I.V."/>
            <person name="Archibald J.M."/>
        </authorList>
    </citation>
    <scope>NUCLEOTIDE SEQUENCE</scope>
    <source>
        <strain evidence="5">CCMP2712</strain>
    </source>
</reference>
<gene>
    <name evidence="3" type="ORF">GUITHDRAFT_105791</name>
</gene>
<sequence>MFLLARTVRYRHTPDTVAMTAVTVKMRVFDENMQISKIIETNLSNQSSQLAALQVGDILSLVGNQDPKMLEDSESLVDFLTQSQEPVRCEFTNAQLRVVGLVRCVLPEEETAGEAAGTHACSSNVDSSSKSTTTVGLILGVETARGVKVEAIIPGSPAFKTKSFQRGDVVAKINGKKASATSSSSLLWGAQEGSSIQIEVIKPNGASIFSILYFASVGRIFYQYQLMAAVVDLSKQIYKAADDETAVETTISKLMDLIAQRETDRLESETKREQKMKALELEIEILKKSQYADIQTLTDLKSRCHETDAELAMARKSEVDLRLSRQSLEDELVQVKKKLRETEDLLDKYRSSLRDDNSAVDEIGKMTFTIMDQADEIFRLNDLLVAVQDDLKTTRARLRHRELGIEEGMRRWHTDDSSTDIDQVKGKSLAGVLVPAS</sequence>
<keyword evidence="1" id="KW-0175">Coiled coil</keyword>
<dbReference type="SUPFAM" id="SSF50156">
    <property type="entry name" value="PDZ domain-like"/>
    <property type="match status" value="1"/>
</dbReference>
<protein>
    <recommendedName>
        <fullName evidence="2">PDZ domain-containing protein</fullName>
    </recommendedName>
</protein>
<feature type="coiled-coil region" evidence="1">
    <location>
        <begin position="325"/>
        <end position="352"/>
    </location>
</feature>
<evidence type="ECO:0000259" key="2">
    <source>
        <dbReference type="PROSITE" id="PS50106"/>
    </source>
</evidence>
<dbReference type="InterPro" id="IPR036034">
    <property type="entry name" value="PDZ_sf"/>
</dbReference>
<dbReference type="PaxDb" id="55529-EKX48645"/>
<dbReference type="OrthoDB" id="128924at2759"/>
<dbReference type="KEGG" id="gtt:GUITHDRAFT_105791"/>
<dbReference type="EnsemblProtists" id="EKX48645">
    <property type="protein sequence ID" value="EKX48645"/>
    <property type="gene ID" value="GUITHDRAFT_105791"/>
</dbReference>
<dbReference type="Proteomes" id="UP000011087">
    <property type="component" value="Unassembled WGS sequence"/>
</dbReference>
<dbReference type="PROSITE" id="PS50106">
    <property type="entry name" value="PDZ"/>
    <property type="match status" value="1"/>
</dbReference>
<dbReference type="EMBL" id="JH992985">
    <property type="protein sequence ID" value="EKX48645.1"/>
    <property type="molecule type" value="Genomic_DNA"/>
</dbReference>
<organism evidence="3">
    <name type="scientific">Guillardia theta (strain CCMP2712)</name>
    <name type="common">Cryptophyte</name>
    <dbReference type="NCBI Taxonomy" id="905079"/>
    <lineage>
        <taxon>Eukaryota</taxon>
        <taxon>Cryptophyceae</taxon>
        <taxon>Pyrenomonadales</taxon>
        <taxon>Geminigeraceae</taxon>
        <taxon>Guillardia</taxon>
    </lineage>
</organism>
<proteinExistence type="predicted"/>
<feature type="domain" description="PDZ" evidence="2">
    <location>
        <begin position="122"/>
        <end position="204"/>
    </location>
</feature>
<dbReference type="InterPro" id="IPR001478">
    <property type="entry name" value="PDZ"/>
</dbReference>
<dbReference type="HOGENOM" id="CLU_627698_0_0_1"/>
<name>L1JKM7_GUITC</name>
<dbReference type="AlphaFoldDB" id="L1JKM7"/>
<reference evidence="4" key="3">
    <citation type="submission" date="2016-03" db="UniProtKB">
        <authorList>
            <consortium name="EnsemblProtists"/>
        </authorList>
    </citation>
    <scope>IDENTIFICATION</scope>
</reference>
<evidence type="ECO:0000313" key="5">
    <source>
        <dbReference type="Proteomes" id="UP000011087"/>
    </source>
</evidence>
<evidence type="ECO:0000256" key="1">
    <source>
        <dbReference type="SAM" id="Coils"/>
    </source>
</evidence>
<reference evidence="3 5" key="1">
    <citation type="journal article" date="2012" name="Nature">
        <title>Algal genomes reveal evolutionary mosaicism and the fate of nucleomorphs.</title>
        <authorList>
            <consortium name="DOE Joint Genome Institute"/>
            <person name="Curtis B.A."/>
            <person name="Tanifuji G."/>
            <person name="Burki F."/>
            <person name="Gruber A."/>
            <person name="Irimia M."/>
            <person name="Maruyama S."/>
            <person name="Arias M.C."/>
            <person name="Ball S.G."/>
            <person name="Gile G.H."/>
            <person name="Hirakawa Y."/>
            <person name="Hopkins J.F."/>
            <person name="Kuo A."/>
            <person name="Rensing S.A."/>
            <person name="Schmutz J."/>
            <person name="Symeonidi A."/>
            <person name="Elias M."/>
            <person name="Eveleigh R.J."/>
            <person name="Herman E.K."/>
            <person name="Klute M.J."/>
            <person name="Nakayama T."/>
            <person name="Obornik M."/>
            <person name="Reyes-Prieto A."/>
            <person name="Armbrust E.V."/>
            <person name="Aves S.J."/>
            <person name="Beiko R.G."/>
            <person name="Coutinho P."/>
            <person name="Dacks J.B."/>
            <person name="Durnford D.G."/>
            <person name="Fast N.M."/>
            <person name="Green B.R."/>
            <person name="Grisdale C.J."/>
            <person name="Hempel F."/>
            <person name="Henrissat B."/>
            <person name="Hoppner M.P."/>
            <person name="Ishida K."/>
            <person name="Kim E."/>
            <person name="Koreny L."/>
            <person name="Kroth P.G."/>
            <person name="Liu Y."/>
            <person name="Malik S.B."/>
            <person name="Maier U.G."/>
            <person name="McRose D."/>
            <person name="Mock T."/>
            <person name="Neilson J.A."/>
            <person name="Onodera N.T."/>
            <person name="Poole A.M."/>
            <person name="Pritham E.J."/>
            <person name="Richards T.A."/>
            <person name="Rocap G."/>
            <person name="Roy S.W."/>
            <person name="Sarai C."/>
            <person name="Schaack S."/>
            <person name="Shirato S."/>
            <person name="Slamovits C.H."/>
            <person name="Spencer D.F."/>
            <person name="Suzuki S."/>
            <person name="Worden A.Z."/>
            <person name="Zauner S."/>
            <person name="Barry K."/>
            <person name="Bell C."/>
            <person name="Bharti A.K."/>
            <person name="Crow J.A."/>
            <person name="Grimwood J."/>
            <person name="Kramer R."/>
            <person name="Lindquist E."/>
            <person name="Lucas S."/>
            <person name="Salamov A."/>
            <person name="McFadden G.I."/>
            <person name="Lane C.E."/>
            <person name="Keeling P.J."/>
            <person name="Gray M.W."/>
            <person name="Grigoriev I.V."/>
            <person name="Archibald J.M."/>
        </authorList>
    </citation>
    <scope>NUCLEOTIDE SEQUENCE</scope>
    <source>
        <strain evidence="3 5">CCMP2712</strain>
    </source>
</reference>
<evidence type="ECO:0000313" key="3">
    <source>
        <dbReference type="EMBL" id="EKX48645.1"/>
    </source>
</evidence>
<dbReference type="Pfam" id="PF13180">
    <property type="entry name" value="PDZ_2"/>
    <property type="match status" value="1"/>
</dbReference>
<evidence type="ECO:0000313" key="4">
    <source>
        <dbReference type="EnsemblProtists" id="EKX48645"/>
    </source>
</evidence>
<dbReference type="GeneID" id="17305294"/>
<dbReference type="Gene3D" id="2.30.42.10">
    <property type="match status" value="1"/>
</dbReference>
<accession>L1JKM7</accession>
<keyword evidence="5" id="KW-1185">Reference proteome</keyword>